<dbReference type="EMBL" id="JAUNZN010000002">
    <property type="protein sequence ID" value="KAK4828308.1"/>
    <property type="molecule type" value="Genomic_DNA"/>
</dbReference>
<dbReference type="AlphaFoldDB" id="A0AAN7PMB6"/>
<evidence type="ECO:0000313" key="2">
    <source>
        <dbReference type="Proteomes" id="UP001333110"/>
    </source>
</evidence>
<accession>A0AAN7PMB6</accession>
<gene>
    <name evidence="1" type="ORF">QYF61_025320</name>
</gene>
<proteinExistence type="predicted"/>
<keyword evidence="2" id="KW-1185">Reference proteome</keyword>
<comment type="caution">
    <text evidence="1">The sequence shown here is derived from an EMBL/GenBank/DDBJ whole genome shotgun (WGS) entry which is preliminary data.</text>
</comment>
<evidence type="ECO:0000313" key="1">
    <source>
        <dbReference type="EMBL" id="KAK4828308.1"/>
    </source>
</evidence>
<name>A0AAN7PMB6_MYCAM</name>
<reference evidence="1 2" key="1">
    <citation type="journal article" date="2023" name="J. Hered.">
        <title>Chromosome-level genome of the wood stork (Mycteria americana) provides insight into avian chromosome evolution.</title>
        <authorList>
            <person name="Flamio R. Jr."/>
            <person name="Ramstad K.M."/>
        </authorList>
    </citation>
    <scope>NUCLEOTIDE SEQUENCE [LARGE SCALE GENOMIC DNA]</scope>
    <source>
        <strain evidence="1">JAX WOST 10</strain>
    </source>
</reference>
<dbReference type="Proteomes" id="UP001333110">
    <property type="component" value="Unassembled WGS sequence"/>
</dbReference>
<sequence length="250" mass="27385">MLQSINHLHGPSLDSLQYVHVSLVLGSSALDTVFQGKVHLPQPAGNTPPDAAQDTISLLCCKGTLLAHVQLGVHQDPQVLFCEAAFKLSGSQHILEHEVVPSQVKDFALLVELHEVSISLLLQPVEVPLDGSTTLWHTSCSSQFGVICKLAEGTLCPIIQIINEDVEQDWSHYWPTTRLCATVIAIRWAWLFSQLSIHLTVFSKAPETGANQKDKETSTLAEAAILEIREESACLEAMKGPNEEQEDPRA</sequence>
<protein>
    <submittedName>
        <fullName evidence="1">Uncharacterized protein</fullName>
    </submittedName>
</protein>
<organism evidence="1 2">
    <name type="scientific">Mycteria americana</name>
    <name type="common">Wood stork</name>
    <dbReference type="NCBI Taxonomy" id="33587"/>
    <lineage>
        <taxon>Eukaryota</taxon>
        <taxon>Metazoa</taxon>
        <taxon>Chordata</taxon>
        <taxon>Craniata</taxon>
        <taxon>Vertebrata</taxon>
        <taxon>Euteleostomi</taxon>
        <taxon>Archelosauria</taxon>
        <taxon>Archosauria</taxon>
        <taxon>Dinosauria</taxon>
        <taxon>Saurischia</taxon>
        <taxon>Theropoda</taxon>
        <taxon>Coelurosauria</taxon>
        <taxon>Aves</taxon>
        <taxon>Neognathae</taxon>
        <taxon>Neoaves</taxon>
        <taxon>Aequornithes</taxon>
        <taxon>Ciconiiformes</taxon>
        <taxon>Ciconiidae</taxon>
        <taxon>Mycteria</taxon>
    </lineage>
</organism>